<dbReference type="Gene3D" id="3.80.10.10">
    <property type="entry name" value="Ribonuclease Inhibitor"/>
    <property type="match status" value="2"/>
</dbReference>
<feature type="coiled-coil region" evidence="5">
    <location>
        <begin position="437"/>
        <end position="656"/>
    </location>
</feature>
<evidence type="ECO:0000313" key="7">
    <source>
        <dbReference type="Proteomes" id="UP001642483"/>
    </source>
</evidence>
<keyword evidence="7" id="KW-1185">Reference proteome</keyword>
<dbReference type="Proteomes" id="UP001642483">
    <property type="component" value="Unassembled WGS sequence"/>
</dbReference>
<dbReference type="Pfam" id="PF13516">
    <property type="entry name" value="LRR_6"/>
    <property type="match status" value="3"/>
</dbReference>
<feature type="coiled-coil region" evidence="5">
    <location>
        <begin position="287"/>
        <end position="406"/>
    </location>
</feature>
<evidence type="ECO:0000256" key="2">
    <source>
        <dbReference type="ARBA" id="ARBA00022490"/>
    </source>
</evidence>
<evidence type="ECO:0000313" key="6">
    <source>
        <dbReference type="EMBL" id="CAK8680733.1"/>
    </source>
</evidence>
<reference evidence="6 7" key="1">
    <citation type="submission" date="2024-02" db="EMBL/GenBank/DDBJ databases">
        <authorList>
            <person name="Daric V."/>
            <person name="Darras S."/>
        </authorList>
    </citation>
    <scope>NUCLEOTIDE SEQUENCE [LARGE SCALE GENOMIC DNA]</scope>
</reference>
<evidence type="ECO:0000256" key="1">
    <source>
        <dbReference type="ARBA" id="ARBA00004300"/>
    </source>
</evidence>
<accession>A0ABP0FRZ9</accession>
<evidence type="ECO:0000256" key="4">
    <source>
        <dbReference type="ARBA" id="ARBA00023212"/>
    </source>
</evidence>
<sequence length="673" mass="76547">MDEFRTLFLRLCKEHGVDPQEGILQRIQEISAENAGFLDLSNNTLTLASCAVLGKVLAHDLAFTSVVLSDCMLSEEGAKLILNGLSKNTVVKILDLRGNNLRQTAAIALGRYLKENHSLQTLLLEWNSLGVWESAFTAFCEGVASNVTLKHLDLRNNQIDHTGAQELSLALRSNATLMTLDLRWNNVGLVGGRSLSEALQQNEGVVKIDVAGNNIPRDVLASIEASALHNEDRAHMTMEQHHKTTTLTNEIEFLKTEKKKQMIIFMDDLELAKSQLDTTNKSSSVKIGQLQVALEERKAALNALRAKLDMTEASLTLSEQKAKEQVALLELSRNENLDLAKNYESQMKREREERSKQEAKLSKELEENLEKLHEATATVSDLERRCKNQQDQILLLKENVAQLKSDHRVALSTADERLASDRHRMQMEARDLEEVRMRDVERLRLEMEDAKKAAEDRVEKMRLSREAFASEIAEVNRSMAQERLIHDDEIRELRRKLKEEENVHVNQLQEKIKSLISEKSEIQKNISTMSSDLAAAESSRSSLNIEMEGLRRTLDGVKRQLASKDSEHEAELSRVRSDLKKRIIQLEEDNAEVTSLRGKLTEIERKFAEESSAHRDVVQERDRTIERITENLRRCEADAERARDEEMRRARELQSAVLTYVQSAHRSTSPSRV</sequence>
<dbReference type="SMART" id="SM00368">
    <property type="entry name" value="LRR_RI"/>
    <property type="match status" value="6"/>
</dbReference>
<proteinExistence type="predicted"/>
<protein>
    <recommendedName>
        <fullName evidence="8">Leucine-rich repeat-containing protein 45</fullName>
    </recommendedName>
</protein>
<dbReference type="PANTHER" id="PTHR23170:SF3">
    <property type="entry name" value="LEUCINE-RICH REPEAT-CONTAINING PROTEIN 45"/>
    <property type="match status" value="1"/>
</dbReference>
<dbReference type="InterPro" id="IPR052116">
    <property type="entry name" value="Centro_Cilium_Assembly"/>
</dbReference>
<keyword evidence="2" id="KW-0963">Cytoplasm</keyword>
<comment type="subcellular location">
    <subcellularLocation>
        <location evidence="1">Cytoplasm</location>
        <location evidence="1">Cytoskeleton</location>
        <location evidence="1">Microtubule organizing center</location>
        <location evidence="1">Centrosome</location>
    </subcellularLocation>
</comment>
<comment type="caution">
    <text evidence="6">The sequence shown here is derived from an EMBL/GenBank/DDBJ whole genome shotgun (WGS) entry which is preliminary data.</text>
</comment>
<dbReference type="InterPro" id="IPR032675">
    <property type="entry name" value="LRR_dom_sf"/>
</dbReference>
<gene>
    <name evidence="6" type="ORF">CVLEPA_LOCUS10990</name>
</gene>
<dbReference type="PANTHER" id="PTHR23170">
    <property type="entry name" value="NY-REN-58 ANTIGEN"/>
    <property type="match status" value="1"/>
</dbReference>
<keyword evidence="4" id="KW-0206">Cytoskeleton</keyword>
<dbReference type="Gene3D" id="1.20.5.340">
    <property type="match status" value="1"/>
</dbReference>
<dbReference type="SUPFAM" id="SSF52047">
    <property type="entry name" value="RNI-like"/>
    <property type="match status" value="1"/>
</dbReference>
<organism evidence="6 7">
    <name type="scientific">Clavelina lepadiformis</name>
    <name type="common">Light-bulb sea squirt</name>
    <name type="synonym">Ascidia lepadiformis</name>
    <dbReference type="NCBI Taxonomy" id="159417"/>
    <lineage>
        <taxon>Eukaryota</taxon>
        <taxon>Metazoa</taxon>
        <taxon>Chordata</taxon>
        <taxon>Tunicata</taxon>
        <taxon>Ascidiacea</taxon>
        <taxon>Aplousobranchia</taxon>
        <taxon>Clavelinidae</taxon>
        <taxon>Clavelina</taxon>
    </lineage>
</organism>
<evidence type="ECO:0008006" key="8">
    <source>
        <dbReference type="Google" id="ProtNLM"/>
    </source>
</evidence>
<evidence type="ECO:0000256" key="3">
    <source>
        <dbReference type="ARBA" id="ARBA00023054"/>
    </source>
</evidence>
<dbReference type="EMBL" id="CAWYQH010000079">
    <property type="protein sequence ID" value="CAK8680733.1"/>
    <property type="molecule type" value="Genomic_DNA"/>
</dbReference>
<dbReference type="InterPro" id="IPR001611">
    <property type="entry name" value="Leu-rich_rpt"/>
</dbReference>
<name>A0ABP0FRZ9_CLALP</name>
<keyword evidence="3 5" id="KW-0175">Coiled coil</keyword>
<evidence type="ECO:0000256" key="5">
    <source>
        <dbReference type="SAM" id="Coils"/>
    </source>
</evidence>